<keyword evidence="3" id="KW-1185">Reference proteome</keyword>
<proteinExistence type="predicted"/>
<dbReference type="Proteomes" id="UP000184782">
    <property type="component" value="Unassembled WGS sequence"/>
</dbReference>
<dbReference type="GO" id="GO:0016747">
    <property type="term" value="F:acyltransferase activity, transferring groups other than amino-acyl groups"/>
    <property type="evidence" value="ECO:0007669"/>
    <property type="project" value="InterPro"/>
</dbReference>
<feature type="domain" description="N-acetyltransferase" evidence="1">
    <location>
        <begin position="7"/>
        <end position="173"/>
    </location>
</feature>
<dbReference type="Gene3D" id="3.40.630.30">
    <property type="match status" value="1"/>
</dbReference>
<protein>
    <submittedName>
        <fullName evidence="2">Acetyltransferase (GNAT) family protein</fullName>
    </submittedName>
</protein>
<gene>
    <name evidence="2" type="ORF">SAMN05421769_0616</name>
</gene>
<evidence type="ECO:0000259" key="1">
    <source>
        <dbReference type="PROSITE" id="PS51186"/>
    </source>
</evidence>
<dbReference type="OrthoDB" id="9796381at2"/>
<dbReference type="EMBL" id="FSRQ01000001">
    <property type="protein sequence ID" value="SIN85539.1"/>
    <property type="molecule type" value="Genomic_DNA"/>
</dbReference>
<dbReference type="InterPro" id="IPR000182">
    <property type="entry name" value="GNAT_dom"/>
</dbReference>
<evidence type="ECO:0000313" key="3">
    <source>
        <dbReference type="Proteomes" id="UP000184782"/>
    </source>
</evidence>
<sequence length="173" mass="19554">MNNKNEIHFRKANATDIDIIWEIIQQSIERRRKDGSDQWQNGYPNLQTVESDIEKGFGHVLTVNNDVAVYVALIFNDEPAYSSIEGAWLTTGEFVVVHRVAISENFAGQGLAKKLFDYIEDFTKSQNVLSIKVDTNYDNLAMLKILESKGYSYCGEVVLAGGVRKAYEKVLII</sequence>
<dbReference type="PROSITE" id="PS51186">
    <property type="entry name" value="GNAT"/>
    <property type="match status" value="1"/>
</dbReference>
<dbReference type="CDD" id="cd04301">
    <property type="entry name" value="NAT_SF"/>
    <property type="match status" value="1"/>
</dbReference>
<dbReference type="RefSeq" id="WP_074228662.1">
    <property type="nucleotide sequence ID" value="NZ_FSRQ01000001.1"/>
</dbReference>
<dbReference type="STRING" id="59733.SAMN05421769_0616"/>
<keyword evidence="2" id="KW-0808">Transferase</keyword>
<evidence type="ECO:0000313" key="2">
    <source>
        <dbReference type="EMBL" id="SIN85539.1"/>
    </source>
</evidence>
<accession>A0A1N6ER18</accession>
<organism evidence="2 3">
    <name type="scientific">Chryseobacterium scophthalmum</name>
    <dbReference type="NCBI Taxonomy" id="59733"/>
    <lineage>
        <taxon>Bacteria</taxon>
        <taxon>Pseudomonadati</taxon>
        <taxon>Bacteroidota</taxon>
        <taxon>Flavobacteriia</taxon>
        <taxon>Flavobacteriales</taxon>
        <taxon>Weeksellaceae</taxon>
        <taxon>Chryseobacterium group</taxon>
        <taxon>Chryseobacterium</taxon>
    </lineage>
</organism>
<reference evidence="3" key="1">
    <citation type="submission" date="2016-12" db="EMBL/GenBank/DDBJ databases">
        <authorList>
            <person name="Varghese N."/>
            <person name="Submissions S."/>
        </authorList>
    </citation>
    <scope>NUCLEOTIDE SEQUENCE [LARGE SCALE GENOMIC DNA]</scope>
    <source>
        <strain evidence="3">DSM 16779</strain>
    </source>
</reference>
<dbReference type="AlphaFoldDB" id="A0A1N6ER18"/>
<dbReference type="SUPFAM" id="SSF55729">
    <property type="entry name" value="Acyl-CoA N-acyltransferases (Nat)"/>
    <property type="match status" value="1"/>
</dbReference>
<dbReference type="InterPro" id="IPR016181">
    <property type="entry name" value="Acyl_CoA_acyltransferase"/>
</dbReference>
<name>A0A1N6ER18_9FLAO</name>
<dbReference type="Pfam" id="PF00583">
    <property type="entry name" value="Acetyltransf_1"/>
    <property type="match status" value="1"/>
</dbReference>